<dbReference type="Proteomes" id="UP000247702">
    <property type="component" value="Unassembled WGS sequence"/>
</dbReference>
<sequence>MTTITVQYFGGVSSLGLLPKFDVSNIYAIVIKVQDRNLEEACTLLENYKIPAQQMIQDNKKSVKGEDFTKFLKQMEFYVTREKYTFFTSYLVTIKKSPDDEPRHEFLESLYHDQISIELGLDSIGSVGTTIARSIAISVINDQIDDF</sequence>
<dbReference type="EMBL" id="BEXD01000546">
    <property type="protein sequence ID" value="GBB88333.1"/>
    <property type="molecule type" value="Genomic_DNA"/>
</dbReference>
<dbReference type="AlphaFoldDB" id="A0A2Z6QDS7"/>
<gene>
    <name evidence="2" type="ORF">RCL2_000304900</name>
    <name evidence="1" type="ORF">RclHR1_01490014</name>
</gene>
<accession>A0A2Z6QDS7</accession>
<proteinExistence type="predicted"/>
<name>A0A2Z6QDS7_9GLOM</name>
<dbReference type="EMBL" id="BLAL01000017">
    <property type="protein sequence ID" value="GES75625.1"/>
    <property type="molecule type" value="Genomic_DNA"/>
</dbReference>
<organism evidence="1 3">
    <name type="scientific">Rhizophagus clarus</name>
    <dbReference type="NCBI Taxonomy" id="94130"/>
    <lineage>
        <taxon>Eukaryota</taxon>
        <taxon>Fungi</taxon>
        <taxon>Fungi incertae sedis</taxon>
        <taxon>Mucoromycota</taxon>
        <taxon>Glomeromycotina</taxon>
        <taxon>Glomeromycetes</taxon>
        <taxon>Glomerales</taxon>
        <taxon>Glomeraceae</taxon>
        <taxon>Rhizophagus</taxon>
    </lineage>
</organism>
<dbReference type="Proteomes" id="UP000615446">
    <property type="component" value="Unassembled WGS sequence"/>
</dbReference>
<reference evidence="2" key="2">
    <citation type="submission" date="2019-10" db="EMBL/GenBank/DDBJ databases">
        <title>Conservation and host-specific expression of non-tandemly repeated heterogenous ribosome RNA gene in arbuscular mycorrhizal fungi.</title>
        <authorList>
            <person name="Maeda T."/>
            <person name="Kobayashi Y."/>
            <person name="Nakagawa T."/>
            <person name="Ezawa T."/>
            <person name="Yamaguchi K."/>
            <person name="Bino T."/>
            <person name="Nishimoto Y."/>
            <person name="Shigenobu S."/>
            <person name="Kawaguchi M."/>
        </authorList>
    </citation>
    <scope>NUCLEOTIDE SEQUENCE</scope>
    <source>
        <strain evidence="2">HR1</strain>
    </source>
</reference>
<evidence type="ECO:0000313" key="3">
    <source>
        <dbReference type="Proteomes" id="UP000247702"/>
    </source>
</evidence>
<protein>
    <submittedName>
        <fullName evidence="1">Uncharacterized protein</fullName>
    </submittedName>
</protein>
<evidence type="ECO:0000313" key="1">
    <source>
        <dbReference type="EMBL" id="GBB88333.1"/>
    </source>
</evidence>
<keyword evidence="3" id="KW-1185">Reference proteome</keyword>
<reference evidence="1 3" key="1">
    <citation type="submission" date="2017-11" db="EMBL/GenBank/DDBJ databases">
        <title>The genome of Rhizophagus clarus HR1 reveals common genetic basis of auxotrophy among arbuscular mycorrhizal fungi.</title>
        <authorList>
            <person name="Kobayashi Y."/>
        </authorList>
    </citation>
    <scope>NUCLEOTIDE SEQUENCE [LARGE SCALE GENOMIC DNA]</scope>
    <source>
        <strain evidence="1 3">HR1</strain>
    </source>
</reference>
<comment type="caution">
    <text evidence="1">The sequence shown here is derived from an EMBL/GenBank/DDBJ whole genome shotgun (WGS) entry which is preliminary data.</text>
</comment>
<evidence type="ECO:0000313" key="2">
    <source>
        <dbReference type="EMBL" id="GES75625.1"/>
    </source>
</evidence>